<protein>
    <submittedName>
        <fullName evidence="1">Uncharacterized protein</fullName>
    </submittedName>
</protein>
<name>A0A9P8QR23_9HYPO</name>
<comment type="caution">
    <text evidence="1">The sequence shown here is derived from an EMBL/GenBank/DDBJ whole genome shotgun (WGS) entry which is preliminary data.</text>
</comment>
<evidence type="ECO:0000313" key="1">
    <source>
        <dbReference type="EMBL" id="KAH6610805.1"/>
    </source>
</evidence>
<keyword evidence="2" id="KW-1185">Reference proteome</keyword>
<proteinExistence type="predicted"/>
<evidence type="ECO:0000313" key="2">
    <source>
        <dbReference type="Proteomes" id="UP000827724"/>
    </source>
</evidence>
<dbReference type="Proteomes" id="UP000827724">
    <property type="component" value="Unassembled WGS sequence"/>
</dbReference>
<dbReference type="EMBL" id="JAIWOZ010000001">
    <property type="protein sequence ID" value="KAH6610805.1"/>
    <property type="molecule type" value="Genomic_DNA"/>
</dbReference>
<sequence length="123" mass="12401">MVVLPFFHTKHDRGLREEGLVLAKVAGGVEAQRPPRRPPNGAQDVLEGVDGDLAGRRLGAVGQPHGDAAVVVGEGLKRLEAGAVPGGDAAGALEADAEALCGAAGGGVEDVTVLTQYYLISPG</sequence>
<organism evidence="1 2">
    <name type="scientific">Trichoderma cornu-damae</name>
    <dbReference type="NCBI Taxonomy" id="654480"/>
    <lineage>
        <taxon>Eukaryota</taxon>
        <taxon>Fungi</taxon>
        <taxon>Dikarya</taxon>
        <taxon>Ascomycota</taxon>
        <taxon>Pezizomycotina</taxon>
        <taxon>Sordariomycetes</taxon>
        <taxon>Hypocreomycetidae</taxon>
        <taxon>Hypocreales</taxon>
        <taxon>Hypocreaceae</taxon>
        <taxon>Trichoderma</taxon>
    </lineage>
</organism>
<gene>
    <name evidence="1" type="ORF">Trco_000825</name>
</gene>
<reference evidence="1" key="1">
    <citation type="submission" date="2021-08" db="EMBL/GenBank/DDBJ databases">
        <title>Chromosome-Level Trichoderma cornu-damae using Hi-C Data.</title>
        <authorList>
            <person name="Kim C.S."/>
        </authorList>
    </citation>
    <scope>NUCLEOTIDE SEQUENCE</scope>
    <source>
        <strain evidence="1">KA19-0412C</strain>
    </source>
</reference>
<accession>A0A9P8QR23</accession>
<dbReference type="AlphaFoldDB" id="A0A9P8QR23"/>